<keyword evidence="3 6" id="KW-1133">Transmembrane helix</keyword>
<keyword evidence="2 6" id="KW-0812">Transmembrane</keyword>
<sequence length="932" mass="106851">MILSLLAKSPRKYGGLSYSTNDVGTVLAISGFCLYLGRETARTCTGYPFCWGTVVTNTNDLSIYNKFIRFSFLFPRKMAEEYNKTLLENKTYHDGCSGCNVERMKQRRLGYPYMELSFVWIVVLSTSLPISSLYPFLYYMVEDFGVAKTERDIGFYTGFVACSFMLGRALTSVSWEIVSDRYGRKPIIIVGTVSMLISAWEFQLSAWNNEGVPFSEKMEGQKQHQHHKKQCDPEESHHHHVVEILSAEARLVLVLKKTCGEAPCGFSDAKTISRDAAERSASMRKLSVQFLLSETDNTSFLGLGLFFFQVFVYLLAERLLGPVLVTRFAGELMSDDTNTSGLSIIANLSSLSLSLMLSCPSILLNVLSVSAITGLLTLQNKAVLDQLELSPHFLGAKGDSTLHFYQVSHYFPLAILISYGVPCPECDSRGRSSFQVQAISYHVSKEKWEREEFQRFCQRVECTIRAWYHLHFEDLMQLYSLFEPIRGAHRLNQQNLSPREIDALEDQFLLHLFQVMEKSNFKVITNEEIQVALSAQYRLNLPIVVNEAKLDTKLLTRFFTKFPRDDLPRFADKYIIFRRGFGIDHMKAYFFLAKIDTILVRIWNFLLTITCLKRLIYGKKNEIGLSEQIDISIETEKDSLYIERIRIEKLKLSLSKLMKKITIQEPTFERIIVVYRRVSGKKESERNIYVKHFKTIPMADMEIVLPEKKNPGLTPLDWVKFLVSAAIGLVTVVSSVSLKKTDIRVIAAILSTVVAYCVKTYFTFQRNLVDYQSLITRSVYDKQLDSGRGTLLHLCDEVIQQEVKEVIISFFMLIKKGCPTSKEELDMQSEAFIKEEFNESCNFDVDDAITKLEKLGLVSRDSEGKYRCVGMKEANEIMGTTTEEMVLKARKGGEYEDEETTENEPQINPQDELTAKEERFQSRYDEFESLWM</sequence>
<dbReference type="Pfam" id="PF12576">
    <property type="entry name" value="DUF3754"/>
    <property type="match status" value="1"/>
</dbReference>
<gene>
    <name evidence="7" type="ORF">AARE701A_LOCUS15198</name>
</gene>
<organism evidence="7 8">
    <name type="scientific">Arabidopsis arenosa</name>
    <name type="common">Sand rock-cress</name>
    <name type="synonym">Cardaminopsis arenosa</name>
    <dbReference type="NCBI Taxonomy" id="38785"/>
    <lineage>
        <taxon>Eukaryota</taxon>
        <taxon>Viridiplantae</taxon>
        <taxon>Streptophyta</taxon>
        <taxon>Embryophyta</taxon>
        <taxon>Tracheophyta</taxon>
        <taxon>Spermatophyta</taxon>
        <taxon>Magnoliopsida</taxon>
        <taxon>eudicotyledons</taxon>
        <taxon>Gunneridae</taxon>
        <taxon>Pentapetalae</taxon>
        <taxon>rosids</taxon>
        <taxon>malvids</taxon>
        <taxon>Brassicales</taxon>
        <taxon>Brassicaceae</taxon>
        <taxon>Camelineae</taxon>
        <taxon>Arabidopsis</taxon>
    </lineage>
</organism>
<evidence type="ECO:0000256" key="1">
    <source>
        <dbReference type="ARBA" id="ARBA00004370"/>
    </source>
</evidence>
<evidence type="ECO:0000256" key="3">
    <source>
        <dbReference type="ARBA" id="ARBA00022989"/>
    </source>
</evidence>
<reference evidence="7" key="1">
    <citation type="submission" date="2021-01" db="EMBL/GenBank/DDBJ databases">
        <authorList>
            <person name="Bezrukov I."/>
        </authorList>
    </citation>
    <scope>NUCLEOTIDE SEQUENCE</scope>
</reference>
<comment type="subcellular location">
    <subcellularLocation>
        <location evidence="1">Membrane</location>
    </subcellularLocation>
</comment>
<name>A0A8S2AT46_ARAAE</name>
<keyword evidence="8" id="KW-1185">Reference proteome</keyword>
<dbReference type="Gene3D" id="1.20.1250.20">
    <property type="entry name" value="MFS general substrate transporter like domains"/>
    <property type="match status" value="1"/>
</dbReference>
<dbReference type="Pfam" id="PF00083">
    <property type="entry name" value="Sugar_tr"/>
    <property type="match status" value="1"/>
</dbReference>
<dbReference type="InterPro" id="IPR036259">
    <property type="entry name" value="MFS_trans_sf"/>
</dbReference>
<keyword evidence="4 6" id="KW-0472">Membrane</keyword>
<dbReference type="InterPro" id="IPR022227">
    <property type="entry name" value="DUF3754"/>
</dbReference>
<accession>A0A8S2AT46</accession>
<evidence type="ECO:0000313" key="7">
    <source>
        <dbReference type="EMBL" id="CAE6100254.1"/>
    </source>
</evidence>
<feature type="transmembrane region" description="Helical" evidence="6">
    <location>
        <begin position="153"/>
        <end position="175"/>
    </location>
</feature>
<dbReference type="InterPro" id="IPR005828">
    <property type="entry name" value="MFS_sugar_transport-like"/>
</dbReference>
<protein>
    <submittedName>
        <fullName evidence="7">Uncharacterized protein</fullName>
    </submittedName>
</protein>
<dbReference type="SUPFAM" id="SSF103473">
    <property type="entry name" value="MFS general substrate transporter"/>
    <property type="match status" value="1"/>
</dbReference>
<dbReference type="EMBL" id="LR999456">
    <property type="protein sequence ID" value="CAE6100254.1"/>
    <property type="molecule type" value="Genomic_DNA"/>
</dbReference>
<dbReference type="PANTHER" id="PTHR33645:SF5">
    <property type="entry name" value="AMINOPEPTIDASE"/>
    <property type="match status" value="1"/>
</dbReference>
<feature type="transmembrane region" description="Helical" evidence="6">
    <location>
        <begin position="113"/>
        <end position="141"/>
    </location>
</feature>
<dbReference type="PANTHER" id="PTHR33645">
    <property type="entry name" value="AMINOPEPTIDASE (DUF3754)"/>
    <property type="match status" value="1"/>
</dbReference>
<dbReference type="GO" id="GO:0022857">
    <property type="term" value="F:transmembrane transporter activity"/>
    <property type="evidence" value="ECO:0007669"/>
    <property type="project" value="InterPro"/>
</dbReference>
<evidence type="ECO:0000256" key="5">
    <source>
        <dbReference type="SAM" id="MobiDB-lite"/>
    </source>
</evidence>
<evidence type="ECO:0000256" key="6">
    <source>
        <dbReference type="SAM" id="Phobius"/>
    </source>
</evidence>
<feature type="transmembrane region" description="Helical" evidence="6">
    <location>
        <begin position="300"/>
        <end position="320"/>
    </location>
</feature>
<evidence type="ECO:0000256" key="4">
    <source>
        <dbReference type="ARBA" id="ARBA00023136"/>
    </source>
</evidence>
<evidence type="ECO:0000256" key="2">
    <source>
        <dbReference type="ARBA" id="ARBA00022692"/>
    </source>
</evidence>
<dbReference type="Proteomes" id="UP000682877">
    <property type="component" value="Chromosome 6"/>
</dbReference>
<dbReference type="GO" id="GO:0016020">
    <property type="term" value="C:membrane"/>
    <property type="evidence" value="ECO:0007669"/>
    <property type="project" value="UniProtKB-SubCell"/>
</dbReference>
<evidence type="ECO:0000313" key="8">
    <source>
        <dbReference type="Proteomes" id="UP000682877"/>
    </source>
</evidence>
<feature type="region of interest" description="Disordered" evidence="5">
    <location>
        <begin position="891"/>
        <end position="914"/>
    </location>
</feature>
<proteinExistence type="predicted"/>
<dbReference type="AlphaFoldDB" id="A0A8S2AT46"/>